<evidence type="ECO:0000313" key="3">
    <source>
        <dbReference type="Proteomes" id="UP000237381"/>
    </source>
</evidence>
<proteinExistence type="predicted"/>
<keyword evidence="2" id="KW-0560">Oxidoreductase</keyword>
<protein>
    <submittedName>
        <fullName evidence="2">Quinol monooxygenase YgiN</fullName>
    </submittedName>
</protein>
<dbReference type="PANTHER" id="PTHR33336:SF3">
    <property type="entry name" value="ABM DOMAIN-CONTAINING PROTEIN"/>
    <property type="match status" value="1"/>
</dbReference>
<dbReference type="InterPro" id="IPR050744">
    <property type="entry name" value="AI-2_Isomerase_LsrG"/>
</dbReference>
<dbReference type="AlphaFoldDB" id="A0A2S4MBR0"/>
<dbReference type="Gene3D" id="3.30.70.100">
    <property type="match status" value="1"/>
</dbReference>
<accession>A0A2S4MBR0</accession>
<organism evidence="2 3">
    <name type="scientific">Paraburkholderia eburnea</name>
    <dbReference type="NCBI Taxonomy" id="1189126"/>
    <lineage>
        <taxon>Bacteria</taxon>
        <taxon>Pseudomonadati</taxon>
        <taxon>Pseudomonadota</taxon>
        <taxon>Betaproteobacteria</taxon>
        <taxon>Burkholderiales</taxon>
        <taxon>Burkholderiaceae</taxon>
        <taxon>Paraburkholderia</taxon>
    </lineage>
</organism>
<dbReference type="PROSITE" id="PS51725">
    <property type="entry name" value="ABM"/>
    <property type="match status" value="1"/>
</dbReference>
<dbReference type="SUPFAM" id="SSF54909">
    <property type="entry name" value="Dimeric alpha+beta barrel"/>
    <property type="match status" value="1"/>
</dbReference>
<dbReference type="EMBL" id="PQGA01000005">
    <property type="protein sequence ID" value="POR52190.1"/>
    <property type="molecule type" value="Genomic_DNA"/>
</dbReference>
<dbReference type="OrthoDB" id="9812192at2"/>
<sequence>MSIYLFASLTPKAEHAADLEAELRHMVAETRKEAGNRRYDLLRRADGSPGFHIYETYVDEAAVQAHRDSAHYVAFRGKIGDWLAEPVDVKALLGVDIAA</sequence>
<feature type="domain" description="ABM" evidence="1">
    <location>
        <begin position="3"/>
        <end position="93"/>
    </location>
</feature>
<gene>
    <name evidence="2" type="ORF">B0G62_105158</name>
</gene>
<keyword evidence="3" id="KW-1185">Reference proteome</keyword>
<dbReference type="GO" id="GO:0004497">
    <property type="term" value="F:monooxygenase activity"/>
    <property type="evidence" value="ECO:0007669"/>
    <property type="project" value="UniProtKB-KW"/>
</dbReference>
<comment type="caution">
    <text evidence="2">The sequence shown here is derived from an EMBL/GenBank/DDBJ whole genome shotgun (WGS) entry which is preliminary data.</text>
</comment>
<reference evidence="2 3" key="1">
    <citation type="submission" date="2018-01" db="EMBL/GenBank/DDBJ databases">
        <title>Genomic Encyclopedia of Type Strains, Phase III (KMG-III): the genomes of soil and plant-associated and newly described type strains.</title>
        <authorList>
            <person name="Whitman W."/>
        </authorList>
    </citation>
    <scope>NUCLEOTIDE SEQUENCE [LARGE SCALE GENOMIC DNA]</scope>
    <source>
        <strain evidence="2 3">JCM 18070</strain>
    </source>
</reference>
<dbReference type="RefSeq" id="WP_103704568.1">
    <property type="nucleotide sequence ID" value="NZ_PQGA01000005.1"/>
</dbReference>
<evidence type="ECO:0000259" key="1">
    <source>
        <dbReference type="PROSITE" id="PS51725"/>
    </source>
</evidence>
<dbReference type="Pfam" id="PF03992">
    <property type="entry name" value="ABM"/>
    <property type="match status" value="1"/>
</dbReference>
<dbReference type="PANTHER" id="PTHR33336">
    <property type="entry name" value="QUINOL MONOOXYGENASE YGIN-RELATED"/>
    <property type="match status" value="1"/>
</dbReference>
<dbReference type="InterPro" id="IPR011008">
    <property type="entry name" value="Dimeric_a/b-barrel"/>
</dbReference>
<dbReference type="Proteomes" id="UP000237381">
    <property type="component" value="Unassembled WGS sequence"/>
</dbReference>
<dbReference type="InterPro" id="IPR007138">
    <property type="entry name" value="ABM_dom"/>
</dbReference>
<name>A0A2S4MBR0_9BURK</name>
<evidence type="ECO:0000313" key="2">
    <source>
        <dbReference type="EMBL" id="POR52190.1"/>
    </source>
</evidence>
<keyword evidence="2" id="KW-0503">Monooxygenase</keyword>